<evidence type="ECO:0000313" key="6">
    <source>
        <dbReference type="EMBL" id="MBA8827645.1"/>
    </source>
</evidence>
<keyword evidence="2 7" id="KW-0378">Hydrolase</keyword>
<dbReference type="InterPro" id="IPR050967">
    <property type="entry name" value="Thiamine_Salvage_TenA"/>
</dbReference>
<evidence type="ECO:0000256" key="2">
    <source>
        <dbReference type="PIRNR" id="PIRNR003170"/>
    </source>
</evidence>
<accession>A0A839E1G4</accession>
<evidence type="ECO:0000313" key="8">
    <source>
        <dbReference type="Proteomes" id="UP000569329"/>
    </source>
</evidence>
<evidence type="ECO:0000256" key="1">
    <source>
        <dbReference type="ARBA" id="ARBA00004948"/>
    </source>
</evidence>
<dbReference type="EC" id="3.5.99.2" evidence="2"/>
<comment type="catalytic activity">
    <reaction evidence="2">
        <text>4-amino-5-aminomethyl-2-methylpyrimidine + H2O = 4-amino-5-hydroxymethyl-2-methylpyrimidine + NH4(+)</text>
        <dbReference type="Rhea" id="RHEA:31799"/>
        <dbReference type="ChEBI" id="CHEBI:15377"/>
        <dbReference type="ChEBI" id="CHEBI:16892"/>
        <dbReference type="ChEBI" id="CHEBI:28938"/>
        <dbReference type="ChEBI" id="CHEBI:63416"/>
        <dbReference type="EC" id="3.5.99.2"/>
    </reaction>
</comment>
<dbReference type="GO" id="GO:0009228">
    <property type="term" value="P:thiamine biosynthetic process"/>
    <property type="evidence" value="ECO:0007669"/>
    <property type="project" value="UniProtKB-KW"/>
</dbReference>
<dbReference type="GO" id="GO:0005829">
    <property type="term" value="C:cytosol"/>
    <property type="evidence" value="ECO:0007669"/>
    <property type="project" value="TreeGrafter"/>
</dbReference>
<comment type="similarity">
    <text evidence="2">Belongs to the TenA family.</text>
</comment>
<keyword evidence="8" id="KW-1185">Reference proteome</keyword>
<dbReference type="PANTHER" id="PTHR43198:SF2">
    <property type="entry name" value="SI:CH1073-67J19.1-RELATED"/>
    <property type="match status" value="1"/>
</dbReference>
<organism evidence="7 8">
    <name type="scientific">Halosaccharopolyspora lacisalsi</name>
    <dbReference type="NCBI Taxonomy" id="1000566"/>
    <lineage>
        <taxon>Bacteria</taxon>
        <taxon>Bacillati</taxon>
        <taxon>Actinomycetota</taxon>
        <taxon>Actinomycetes</taxon>
        <taxon>Pseudonocardiales</taxon>
        <taxon>Pseudonocardiaceae</taxon>
        <taxon>Halosaccharopolyspora</taxon>
    </lineage>
</organism>
<comment type="function">
    <text evidence="2">Catalyzes an amino-pyrimidine hydrolysis reaction at the C5' of the pyrimidine moiety of thiamine compounds, a reaction that is part of a thiamine salvage pathway. Thus, catalyzes the conversion of 4-amino-5-aminomethyl-2-methylpyrimidine to 4-amino-5-hydroxymethyl-2-methylpyrimidine (HMP).</text>
</comment>
<evidence type="ECO:0000256" key="4">
    <source>
        <dbReference type="PIRSR" id="PIRSR003170-2"/>
    </source>
</evidence>
<sequence>MTGSFTEWLRSRSEPDWTAVVHHPFTDALFDGSMPNSRMRSYLVQDYQFVDQFLALLGAALARADAYPSRLAIAGSITVVTSDENTYFQRAFDELEVPAAERSVPERHEATEAFRELMADMNTRGSYADVLTVLVVAEWSYQQWAARAPERLPYNFLHSEWITLHNNAAFNEWVRWLCAELDRVGATLDEREQARCLRLFQLATRYELDFFNAHWS</sequence>
<dbReference type="SUPFAM" id="SSF48613">
    <property type="entry name" value="Heme oxygenase-like"/>
    <property type="match status" value="1"/>
</dbReference>
<evidence type="ECO:0000256" key="3">
    <source>
        <dbReference type="PIRSR" id="PIRSR003170-1"/>
    </source>
</evidence>
<dbReference type="Gene3D" id="1.20.910.10">
    <property type="entry name" value="Heme oxygenase-like"/>
    <property type="match status" value="1"/>
</dbReference>
<feature type="binding site" evidence="4">
    <location>
        <position position="84"/>
    </location>
    <ligand>
        <name>substrate</name>
    </ligand>
</feature>
<dbReference type="InterPro" id="IPR004305">
    <property type="entry name" value="Thiaminase-2/PQQC"/>
</dbReference>
<name>A0A839E1G4_9PSEU</name>
<dbReference type="InterPro" id="IPR016084">
    <property type="entry name" value="Haem_Oase-like_multi-hlx"/>
</dbReference>
<comment type="caution">
    <text evidence="7">The sequence shown here is derived from an EMBL/GenBank/DDBJ whole genome shotgun (WGS) entry which is preliminary data.</text>
</comment>
<dbReference type="CDD" id="cd19358">
    <property type="entry name" value="TenA_E_Spr0628-like"/>
    <property type="match status" value="1"/>
</dbReference>
<feature type="domain" description="Thiaminase-2/PQQC" evidence="5">
    <location>
        <begin position="13"/>
        <end position="214"/>
    </location>
</feature>
<dbReference type="EMBL" id="JACGWZ010000009">
    <property type="protein sequence ID" value="MBA8827654.1"/>
    <property type="molecule type" value="Genomic_DNA"/>
</dbReference>
<dbReference type="GO" id="GO:0050334">
    <property type="term" value="F:thiaminase activity"/>
    <property type="evidence" value="ECO:0007669"/>
    <property type="project" value="UniProtKB-UniRule"/>
</dbReference>
<dbReference type="PANTHER" id="PTHR43198">
    <property type="entry name" value="BIFUNCTIONAL TH2 PROTEIN"/>
    <property type="match status" value="1"/>
</dbReference>
<dbReference type="Proteomes" id="UP000569329">
    <property type="component" value="Unassembled WGS sequence"/>
</dbReference>
<keyword evidence="2" id="KW-0784">Thiamine biosynthesis</keyword>
<feature type="active site" description="Proton donor" evidence="3">
    <location>
        <position position="207"/>
    </location>
</feature>
<dbReference type="GO" id="GO:0009229">
    <property type="term" value="P:thiamine diphosphate biosynthetic process"/>
    <property type="evidence" value="ECO:0007669"/>
    <property type="project" value="UniProtKB-UniPathway"/>
</dbReference>
<comment type="pathway">
    <text evidence="1 2">Cofactor biosynthesis; thiamine diphosphate biosynthesis.</text>
</comment>
<dbReference type="EMBL" id="JACGWZ010000009">
    <property type="protein sequence ID" value="MBA8827645.1"/>
    <property type="molecule type" value="Genomic_DNA"/>
</dbReference>
<dbReference type="PIRSF" id="PIRSF003170">
    <property type="entry name" value="Pet18p"/>
    <property type="match status" value="1"/>
</dbReference>
<dbReference type="RefSeq" id="WP_328796720.1">
    <property type="nucleotide sequence ID" value="NZ_JACGWZ010000009.1"/>
</dbReference>
<evidence type="ECO:0000259" key="5">
    <source>
        <dbReference type="Pfam" id="PF03070"/>
    </source>
</evidence>
<gene>
    <name evidence="6" type="ORF">FHX42_005050</name>
    <name evidence="7" type="ORF">FHX42_005059</name>
</gene>
<comment type="catalytic activity">
    <reaction evidence="2">
        <text>thiamine + H2O = 5-(2-hydroxyethyl)-4-methylthiazole + 4-amino-5-hydroxymethyl-2-methylpyrimidine + H(+)</text>
        <dbReference type="Rhea" id="RHEA:17509"/>
        <dbReference type="ChEBI" id="CHEBI:15377"/>
        <dbReference type="ChEBI" id="CHEBI:15378"/>
        <dbReference type="ChEBI" id="CHEBI:16892"/>
        <dbReference type="ChEBI" id="CHEBI:17957"/>
        <dbReference type="ChEBI" id="CHEBI:18385"/>
        <dbReference type="EC" id="3.5.99.2"/>
    </reaction>
</comment>
<protein>
    <recommendedName>
        <fullName evidence="2">Aminopyrimidine aminohydrolase</fullName>
        <ecNumber evidence="2">3.5.99.2</ecNumber>
    </recommendedName>
</protein>
<feature type="binding site" evidence="4">
    <location>
        <position position="138"/>
    </location>
    <ligand>
        <name>substrate</name>
    </ligand>
</feature>
<dbReference type="InterPro" id="IPR026285">
    <property type="entry name" value="TenA_E"/>
</dbReference>
<evidence type="ECO:0000313" key="7">
    <source>
        <dbReference type="EMBL" id="MBA8827654.1"/>
    </source>
</evidence>
<dbReference type="Pfam" id="PF03070">
    <property type="entry name" value="TENA_THI-4"/>
    <property type="match status" value="1"/>
</dbReference>
<proteinExistence type="inferred from homology"/>
<feature type="binding site" evidence="4">
    <location>
        <position position="46"/>
    </location>
    <ligand>
        <name>substrate</name>
    </ligand>
</feature>
<dbReference type="UniPathway" id="UPA00060"/>
<reference evidence="7 8" key="1">
    <citation type="submission" date="2020-07" db="EMBL/GenBank/DDBJ databases">
        <title>Sequencing the genomes of 1000 actinobacteria strains.</title>
        <authorList>
            <person name="Klenk H.-P."/>
        </authorList>
    </citation>
    <scope>NUCLEOTIDE SEQUENCE [LARGE SCALE GENOMIC DNA]</scope>
    <source>
        <strain evidence="7 8">DSM 45975</strain>
    </source>
</reference>
<dbReference type="AlphaFoldDB" id="A0A839E1G4"/>